<evidence type="ECO:0000256" key="2">
    <source>
        <dbReference type="ARBA" id="ARBA00010183"/>
    </source>
</evidence>
<feature type="binding site" evidence="8">
    <location>
        <position position="61"/>
    </location>
    <ligand>
        <name>Mg(2+)</name>
        <dbReference type="ChEBI" id="CHEBI:18420"/>
    </ligand>
</feature>
<dbReference type="HAMAP" id="MF_00104">
    <property type="entry name" value="RNase_III"/>
    <property type="match status" value="1"/>
</dbReference>
<evidence type="ECO:0000259" key="11">
    <source>
        <dbReference type="PROSITE" id="PS50142"/>
    </source>
</evidence>
<dbReference type="GO" id="GO:0006364">
    <property type="term" value="P:rRNA processing"/>
    <property type="evidence" value="ECO:0007669"/>
    <property type="project" value="UniProtKB-UniRule"/>
</dbReference>
<feature type="active site" evidence="8">
    <location>
        <position position="133"/>
    </location>
</feature>
<dbReference type="PROSITE" id="PS00517">
    <property type="entry name" value="RNASE_3_1"/>
    <property type="match status" value="1"/>
</dbReference>
<dbReference type="InterPro" id="IPR014720">
    <property type="entry name" value="dsRBD_dom"/>
</dbReference>
<proteinExistence type="inferred from homology"/>
<keyword evidence="8" id="KW-0479">Metal-binding</keyword>
<keyword evidence="8" id="KW-0699">rRNA-binding</keyword>
<feature type="domain" description="DRBM" evidence="10">
    <location>
        <begin position="172"/>
        <end position="241"/>
    </location>
</feature>
<evidence type="ECO:0000259" key="10">
    <source>
        <dbReference type="PROSITE" id="PS50137"/>
    </source>
</evidence>
<keyword evidence="5 8" id="KW-0255">Endonuclease</keyword>
<organism evidence="12 13">
    <name type="scientific">Phocaeicola plebeius</name>
    <dbReference type="NCBI Taxonomy" id="310297"/>
    <lineage>
        <taxon>Bacteria</taxon>
        <taxon>Pseudomonadati</taxon>
        <taxon>Bacteroidota</taxon>
        <taxon>Bacteroidia</taxon>
        <taxon>Bacteroidales</taxon>
        <taxon>Bacteroidaceae</taxon>
        <taxon>Phocaeicola</taxon>
    </lineage>
</organism>
<dbReference type="RefSeq" id="WP_118431567.1">
    <property type="nucleotide sequence ID" value="NZ_CATZFG010000018.1"/>
</dbReference>
<dbReference type="PANTHER" id="PTHR11207:SF0">
    <property type="entry name" value="RIBONUCLEASE 3"/>
    <property type="match status" value="1"/>
</dbReference>
<dbReference type="SMART" id="SM00358">
    <property type="entry name" value="DSRM"/>
    <property type="match status" value="1"/>
</dbReference>
<dbReference type="CDD" id="cd10845">
    <property type="entry name" value="DSRM_RNAse_III_family"/>
    <property type="match status" value="1"/>
</dbReference>
<evidence type="ECO:0000313" key="13">
    <source>
        <dbReference type="Proteomes" id="UP000285750"/>
    </source>
</evidence>
<protein>
    <recommendedName>
        <fullName evidence="8">Ribonuclease 3</fullName>
        <ecNumber evidence="8">3.1.26.3</ecNumber>
    </recommendedName>
    <alternativeName>
        <fullName evidence="8">Ribonuclease III</fullName>
        <shortName evidence="8">RNase III</shortName>
    </alternativeName>
</protein>
<comment type="caution">
    <text evidence="12">The sequence shown here is derived from an EMBL/GenBank/DDBJ whole genome shotgun (WGS) entry which is preliminary data.</text>
</comment>
<evidence type="ECO:0000256" key="5">
    <source>
        <dbReference type="ARBA" id="ARBA00022759"/>
    </source>
</evidence>
<feature type="compositionally biased region" description="Basic and acidic residues" evidence="9">
    <location>
        <begin position="295"/>
        <end position="315"/>
    </location>
</feature>
<feature type="region of interest" description="Disordered" evidence="9">
    <location>
        <begin position="277"/>
        <end position="340"/>
    </location>
</feature>
<sequence>MFSNILDEIRLLFRKDKESYLCFYKILGFYPRNIEIYQQALLHKSSSVKTKGRLLNNERLEFLGDAILDAVVADIVYKRFEGKREGFLTNTRSKIVQRETLNQIAVKIGLDKLIKYTTRQSSHNSYMCGNAFEALVGAIYLDRGYATCKFFMEERIIKPYLNLEKLSRKEVNFKSKLIEWGQKNKFLIEFNLLEQTVDEQQNPVFETQVVVEQVPAGQGKGYSKKESQQEAAHETLNKIKNDPQFIDAIFAEKAAREQAAAEENPTSTDATDALTAEADTLSAQADEQNPESFDTEVKEETTVTEKYDDVERIIAEAEEAAFQLTEETETDSEETKITTQ</sequence>
<dbReference type="GO" id="GO:0019843">
    <property type="term" value="F:rRNA binding"/>
    <property type="evidence" value="ECO:0007669"/>
    <property type="project" value="UniProtKB-KW"/>
</dbReference>
<dbReference type="Gene3D" id="1.10.1520.10">
    <property type="entry name" value="Ribonuclease III domain"/>
    <property type="match status" value="1"/>
</dbReference>
<dbReference type="GO" id="GO:0003725">
    <property type="term" value="F:double-stranded RNA binding"/>
    <property type="evidence" value="ECO:0007669"/>
    <property type="project" value="TreeGrafter"/>
</dbReference>
<dbReference type="GO" id="GO:0046872">
    <property type="term" value="F:metal ion binding"/>
    <property type="evidence" value="ECO:0007669"/>
    <property type="project" value="UniProtKB-KW"/>
</dbReference>
<name>A0A412H4P4_9BACT</name>
<dbReference type="GO" id="GO:0006397">
    <property type="term" value="P:mRNA processing"/>
    <property type="evidence" value="ECO:0007669"/>
    <property type="project" value="UniProtKB-UniRule"/>
</dbReference>
<dbReference type="InterPro" id="IPR036389">
    <property type="entry name" value="RNase_III_sf"/>
</dbReference>
<dbReference type="PROSITE" id="PS50137">
    <property type="entry name" value="DS_RBD"/>
    <property type="match status" value="1"/>
</dbReference>
<dbReference type="EMBL" id="QRUY01000022">
    <property type="protein sequence ID" value="RGS06478.1"/>
    <property type="molecule type" value="Genomic_DNA"/>
</dbReference>
<keyword evidence="7 8" id="KW-0694">RNA-binding</keyword>
<reference evidence="12 13" key="1">
    <citation type="submission" date="2018-08" db="EMBL/GenBank/DDBJ databases">
        <title>A genome reference for cultivated species of the human gut microbiota.</title>
        <authorList>
            <person name="Zou Y."/>
            <person name="Xue W."/>
            <person name="Luo G."/>
        </authorList>
    </citation>
    <scope>NUCLEOTIDE SEQUENCE [LARGE SCALE GENOMIC DNA]</scope>
    <source>
        <strain evidence="12 13">AF24-16AC</strain>
    </source>
</reference>
<evidence type="ECO:0000256" key="8">
    <source>
        <dbReference type="HAMAP-Rule" id="MF_00104"/>
    </source>
</evidence>
<comment type="subunit">
    <text evidence="8">Homodimer.</text>
</comment>
<comment type="cofactor">
    <cofactor evidence="8">
        <name>Mg(2+)</name>
        <dbReference type="ChEBI" id="CHEBI:18420"/>
    </cofactor>
</comment>
<evidence type="ECO:0000256" key="3">
    <source>
        <dbReference type="ARBA" id="ARBA00022664"/>
    </source>
</evidence>
<dbReference type="SUPFAM" id="SSF69065">
    <property type="entry name" value="RNase III domain-like"/>
    <property type="match status" value="1"/>
</dbReference>
<comment type="function">
    <text evidence="8">Digests double-stranded RNA. Involved in the processing of primary rRNA transcript to yield the immediate precursors to the large and small rRNAs (23S and 16S). Processes some mRNAs, and tRNAs when they are encoded in the rRNA operon. Processes pre-crRNA and tracrRNA of type II CRISPR loci if present in the organism.</text>
</comment>
<dbReference type="Pfam" id="PF14622">
    <property type="entry name" value="Ribonucleas_3_3"/>
    <property type="match status" value="1"/>
</dbReference>
<dbReference type="SMART" id="SM00535">
    <property type="entry name" value="RIBOc"/>
    <property type="match status" value="1"/>
</dbReference>
<dbReference type="GO" id="GO:0004525">
    <property type="term" value="F:ribonuclease III activity"/>
    <property type="evidence" value="ECO:0007669"/>
    <property type="project" value="UniProtKB-UniRule"/>
</dbReference>
<gene>
    <name evidence="8 12" type="primary">rnc</name>
    <name evidence="12" type="ORF">DWY14_10455</name>
</gene>
<keyword evidence="8" id="KW-0460">Magnesium</keyword>
<comment type="similarity">
    <text evidence="2">Belongs to the ribonuclease III family.</text>
</comment>
<feature type="binding site" evidence="8">
    <location>
        <position position="133"/>
    </location>
    <ligand>
        <name>Mg(2+)</name>
        <dbReference type="ChEBI" id="CHEBI:18420"/>
    </ligand>
</feature>
<dbReference type="InterPro" id="IPR000999">
    <property type="entry name" value="RNase_III_dom"/>
</dbReference>
<comment type="catalytic activity">
    <reaction evidence="1 8">
        <text>Endonucleolytic cleavage to 5'-phosphomonoester.</text>
        <dbReference type="EC" id="3.1.26.3"/>
    </reaction>
</comment>
<dbReference type="GO" id="GO:0005737">
    <property type="term" value="C:cytoplasm"/>
    <property type="evidence" value="ECO:0007669"/>
    <property type="project" value="UniProtKB-SubCell"/>
</dbReference>
<dbReference type="PROSITE" id="PS50142">
    <property type="entry name" value="RNASE_3_2"/>
    <property type="match status" value="1"/>
</dbReference>
<keyword evidence="8" id="KW-0819">tRNA processing</keyword>
<accession>A0A412H4P4</accession>
<dbReference type="AlphaFoldDB" id="A0A412H4P4"/>
<dbReference type="InterPro" id="IPR011907">
    <property type="entry name" value="RNase_III"/>
</dbReference>
<feature type="active site" evidence="8">
    <location>
        <position position="65"/>
    </location>
</feature>
<dbReference type="SUPFAM" id="SSF54768">
    <property type="entry name" value="dsRNA-binding domain-like"/>
    <property type="match status" value="1"/>
</dbReference>
<evidence type="ECO:0000256" key="9">
    <source>
        <dbReference type="SAM" id="MobiDB-lite"/>
    </source>
</evidence>
<keyword evidence="4 8" id="KW-0540">Nuclease</keyword>
<evidence type="ECO:0000313" key="12">
    <source>
        <dbReference type="EMBL" id="RGS06478.1"/>
    </source>
</evidence>
<keyword evidence="3 8" id="KW-0507">mRNA processing</keyword>
<keyword evidence="6 8" id="KW-0378">Hydrolase</keyword>
<dbReference type="EC" id="3.1.26.3" evidence="8"/>
<feature type="domain" description="RNase III" evidence="11">
    <location>
        <begin position="23"/>
        <end position="144"/>
    </location>
</feature>
<dbReference type="GO" id="GO:0008033">
    <property type="term" value="P:tRNA processing"/>
    <property type="evidence" value="ECO:0007669"/>
    <property type="project" value="UniProtKB-KW"/>
</dbReference>
<dbReference type="NCBIfam" id="TIGR02191">
    <property type="entry name" value="RNaseIII"/>
    <property type="match status" value="1"/>
</dbReference>
<comment type="subcellular location">
    <subcellularLocation>
        <location evidence="8">Cytoplasm</location>
    </subcellularLocation>
</comment>
<dbReference type="Gene3D" id="3.30.160.20">
    <property type="match status" value="1"/>
</dbReference>
<keyword evidence="8" id="KW-0963">Cytoplasm</keyword>
<dbReference type="Proteomes" id="UP000285750">
    <property type="component" value="Unassembled WGS sequence"/>
</dbReference>
<evidence type="ECO:0000256" key="6">
    <source>
        <dbReference type="ARBA" id="ARBA00022801"/>
    </source>
</evidence>
<dbReference type="Pfam" id="PF00035">
    <property type="entry name" value="dsrm"/>
    <property type="match status" value="1"/>
</dbReference>
<evidence type="ECO:0000256" key="1">
    <source>
        <dbReference type="ARBA" id="ARBA00000109"/>
    </source>
</evidence>
<evidence type="ECO:0000256" key="7">
    <source>
        <dbReference type="ARBA" id="ARBA00022884"/>
    </source>
</evidence>
<feature type="binding site" evidence="8">
    <location>
        <position position="130"/>
    </location>
    <ligand>
        <name>Mg(2+)</name>
        <dbReference type="ChEBI" id="CHEBI:18420"/>
    </ligand>
</feature>
<dbReference type="GO" id="GO:0010468">
    <property type="term" value="P:regulation of gene expression"/>
    <property type="evidence" value="ECO:0007669"/>
    <property type="project" value="TreeGrafter"/>
</dbReference>
<evidence type="ECO:0000256" key="4">
    <source>
        <dbReference type="ARBA" id="ARBA00022722"/>
    </source>
</evidence>
<keyword evidence="8" id="KW-0698">rRNA processing</keyword>
<dbReference type="CDD" id="cd00593">
    <property type="entry name" value="RIBOc"/>
    <property type="match status" value="1"/>
</dbReference>
<dbReference type="PANTHER" id="PTHR11207">
    <property type="entry name" value="RIBONUCLEASE III"/>
    <property type="match status" value="1"/>
</dbReference>